<dbReference type="GO" id="GO:0017053">
    <property type="term" value="C:transcription repressor complex"/>
    <property type="evidence" value="ECO:0007669"/>
    <property type="project" value="InterPro"/>
</dbReference>
<feature type="compositionally biased region" description="Low complexity" evidence="1">
    <location>
        <begin position="8"/>
        <end position="32"/>
    </location>
</feature>
<evidence type="ECO:0000313" key="5">
    <source>
        <dbReference type="Proteomes" id="UP000078284"/>
    </source>
</evidence>
<sequence length="332" mass="36794">MSIPDPNSSASLTVSPSLSTASETPVTPVNTVRPPPSQPPPAPPPLPPPTYRPIAPLRHPNPFQQQSAYSNNLYAHSIPVRRQIQDPSAVLYPFALPGRGFSARPVRGFVADPSVTAGNLSGYPPRPSFTYDPGPYEQRQMESLLQQFIRERNPQIRPLPRLGLGSPVGLGPIRASPQFLQPRVAPPPTSILDTSRNRKARSKDGALAVVRGRKVRITEGSSSLYSLGRSWLKNGAHVGIQPQRSGIMKPLPKPLPVDLTTETSVPDDPDEESADEDKEDEEAVKQLSEKDLLKRHIERAKKVRAQLREERSRRIRRYKERITLILAQSEDR</sequence>
<name>A0A178WG83_ARATH</name>
<evidence type="ECO:0000313" key="3">
    <source>
        <dbReference type="EMBL" id="OAP17134.1"/>
    </source>
</evidence>
<evidence type="ECO:0000256" key="1">
    <source>
        <dbReference type="SAM" id="MobiDB-lite"/>
    </source>
</evidence>
<accession>A0A178WG83</accession>
<evidence type="ECO:0000313" key="2">
    <source>
        <dbReference type="Araport" id="AT1G04930"/>
    </source>
</evidence>
<feature type="region of interest" description="Disordered" evidence="1">
    <location>
        <begin position="178"/>
        <end position="204"/>
    </location>
</feature>
<dbReference type="Proteomes" id="UP000426265">
    <property type="component" value="Unassembled WGS sequence"/>
</dbReference>
<feature type="region of interest" description="Disordered" evidence="1">
    <location>
        <begin position="1"/>
        <end position="70"/>
    </location>
</feature>
<dbReference type="Pfam" id="PF15306">
    <property type="entry name" value="LIN37"/>
    <property type="match status" value="1"/>
</dbReference>
<organism evidence="3 5">
    <name type="scientific">Arabidopsis thaliana</name>
    <name type="common">Mouse-ear cress</name>
    <dbReference type="NCBI Taxonomy" id="3702"/>
    <lineage>
        <taxon>Eukaryota</taxon>
        <taxon>Viridiplantae</taxon>
        <taxon>Streptophyta</taxon>
        <taxon>Embryophyta</taxon>
        <taxon>Tracheophyta</taxon>
        <taxon>Spermatophyta</taxon>
        <taxon>Magnoliopsida</taxon>
        <taxon>eudicotyledons</taxon>
        <taxon>Gunneridae</taxon>
        <taxon>Pentapetalae</taxon>
        <taxon>rosids</taxon>
        <taxon>malvids</taxon>
        <taxon>Brassicales</taxon>
        <taxon>Brassicaceae</taxon>
        <taxon>Camelineae</taxon>
        <taxon>Arabidopsis</taxon>
    </lineage>
</organism>
<dbReference type="SMR" id="A0A178WG83"/>
<dbReference type="Araport" id="AT1G04930"/>
<evidence type="ECO:0000313" key="4">
    <source>
        <dbReference type="EMBL" id="VYS45031.1"/>
    </source>
</evidence>
<feature type="compositionally biased region" description="Acidic residues" evidence="1">
    <location>
        <begin position="265"/>
        <end position="282"/>
    </location>
</feature>
<dbReference type="ExpressionAtlas" id="A0A178WG83">
    <property type="expression patterns" value="baseline and differential"/>
</dbReference>
<feature type="compositionally biased region" description="Pro residues" evidence="1">
    <location>
        <begin position="33"/>
        <end position="51"/>
    </location>
</feature>
<dbReference type="GeneID" id="839377"/>
<reference evidence="5" key="1">
    <citation type="journal article" date="2016" name="Proc. Natl. Acad. Sci. U.S.A.">
        <title>Chromosome-level assembly of Arabidopsis thaliana Ler reveals the extent of translocation and inversion polymorphisms.</title>
        <authorList>
            <person name="Zapata L."/>
            <person name="Ding J."/>
            <person name="Willing E.M."/>
            <person name="Hartwig B."/>
            <person name="Bezdan D."/>
            <person name="Jiao W.B."/>
            <person name="Patel V."/>
            <person name="Velikkakam James G."/>
            <person name="Koornneef M."/>
            <person name="Ossowski S."/>
            <person name="Schneeberger K."/>
        </authorList>
    </citation>
    <scope>NUCLEOTIDE SEQUENCE [LARGE SCALE GENOMIC DNA]</scope>
    <source>
        <strain evidence="5">cv. Landsberg erecta</strain>
    </source>
</reference>
<dbReference type="InterPro" id="IPR028226">
    <property type="entry name" value="LIN37"/>
</dbReference>
<evidence type="ECO:0000313" key="6">
    <source>
        <dbReference type="Proteomes" id="UP000426265"/>
    </source>
</evidence>
<reference evidence="4 6" key="3">
    <citation type="submission" date="2019-11" db="EMBL/GenBank/DDBJ databases">
        <authorList>
            <person name="Jiao W.-B."/>
            <person name="Schneeberger K."/>
        </authorList>
    </citation>
    <scope>NUCLEOTIDE SEQUENCE [LARGE SCALE GENOMIC DNA]</scope>
    <source>
        <strain evidence="6">cv. An-1</strain>
    </source>
</reference>
<dbReference type="PANTHER" id="PTHR37173:SF3">
    <property type="entry name" value="HYDROXYPROLINE-RICH GLYCOPROTEIN FAMILY PROTEIN"/>
    <property type="match status" value="1"/>
</dbReference>
<protein>
    <recommendedName>
        <fullName evidence="7">Hydroxyproline-rich glycoprotein family protein</fullName>
    </recommendedName>
</protein>
<reference evidence="3" key="2">
    <citation type="submission" date="2016-03" db="EMBL/GenBank/DDBJ databases">
        <title>Full-length assembly of Arabidopsis thaliana Ler reveals the complement of translocations and inversions.</title>
        <authorList>
            <person name="Zapata L."/>
            <person name="Schneeberger K."/>
            <person name="Ossowski S."/>
        </authorList>
    </citation>
    <scope>NUCLEOTIDE SEQUENCE [LARGE SCALE GENOMIC DNA]</scope>
    <source>
        <tissue evidence="3">Leaf</tissue>
    </source>
</reference>
<feature type="region of interest" description="Disordered" evidence="1">
    <location>
        <begin position="243"/>
        <end position="291"/>
    </location>
</feature>
<dbReference type="AlphaFoldDB" id="A0A178WG83"/>
<dbReference type="PANTHER" id="PTHR37173">
    <property type="entry name" value="HYDROXYPROLINE-RICH GLYCOPROTEIN FAMILY PROTEIN"/>
    <property type="match status" value="1"/>
</dbReference>
<dbReference type="OMA" id="MQLMRAR"/>
<dbReference type="Proteomes" id="UP000078284">
    <property type="component" value="Chromosome 1"/>
</dbReference>
<dbReference type="EMBL" id="CACRSJ010000104">
    <property type="protein sequence ID" value="VYS45031.1"/>
    <property type="molecule type" value="Genomic_DNA"/>
</dbReference>
<dbReference type="EMBL" id="LUHQ01000001">
    <property type="protein sequence ID" value="OAP17134.1"/>
    <property type="molecule type" value="Genomic_DNA"/>
</dbReference>
<evidence type="ECO:0008006" key="7">
    <source>
        <dbReference type="Google" id="ProtNLM"/>
    </source>
</evidence>
<gene>
    <name evidence="2" type="ordered locus">At1g04930</name>
    <name evidence="3" type="ordered locus">AXX17_At1g04260</name>
    <name evidence="4" type="ORF">AN1_LOCUS538</name>
</gene>
<proteinExistence type="predicted"/>